<name>A0A3E1NJJ3_9BACT</name>
<evidence type="ECO:0000313" key="1">
    <source>
        <dbReference type="EMBL" id="RFM28092.1"/>
    </source>
</evidence>
<dbReference type="AlphaFoldDB" id="A0A3E1NJJ3"/>
<dbReference type="EMBL" id="QTJU01000003">
    <property type="protein sequence ID" value="RFM28092.1"/>
    <property type="molecule type" value="Genomic_DNA"/>
</dbReference>
<proteinExistence type="predicted"/>
<sequence length="62" mass="7047">MFTVKPVRNIVCSKFKEGNRSANVVHSVNKGKGLEKTDFMVASLVKKRNCKNSFWILDFSVI</sequence>
<comment type="caution">
    <text evidence="1">The sequence shown here is derived from an EMBL/GenBank/DDBJ whole genome shotgun (WGS) entry which is preliminary data.</text>
</comment>
<dbReference type="Proteomes" id="UP000261284">
    <property type="component" value="Unassembled WGS sequence"/>
</dbReference>
<reference evidence="1 2" key="1">
    <citation type="submission" date="2018-08" db="EMBL/GenBank/DDBJ databases">
        <title>Chitinophagaceae sp. K23C18032701, a novel bacterium isolated from forest soil.</title>
        <authorList>
            <person name="Wang C."/>
        </authorList>
    </citation>
    <scope>NUCLEOTIDE SEQUENCE [LARGE SCALE GENOMIC DNA]</scope>
    <source>
        <strain evidence="1 2">K23C18032701</strain>
    </source>
</reference>
<keyword evidence="2" id="KW-1185">Reference proteome</keyword>
<gene>
    <name evidence="1" type="ORF">DXN05_11200</name>
</gene>
<organism evidence="1 2">
    <name type="scientific">Deminuibacter soli</name>
    <dbReference type="NCBI Taxonomy" id="2291815"/>
    <lineage>
        <taxon>Bacteria</taxon>
        <taxon>Pseudomonadati</taxon>
        <taxon>Bacteroidota</taxon>
        <taxon>Chitinophagia</taxon>
        <taxon>Chitinophagales</taxon>
        <taxon>Chitinophagaceae</taxon>
        <taxon>Deminuibacter</taxon>
    </lineage>
</organism>
<accession>A0A3E1NJJ3</accession>
<protein>
    <submittedName>
        <fullName evidence="1">Uncharacterized protein</fullName>
    </submittedName>
</protein>
<evidence type="ECO:0000313" key="2">
    <source>
        <dbReference type="Proteomes" id="UP000261284"/>
    </source>
</evidence>